<feature type="transmembrane region" description="Helical" evidence="9">
    <location>
        <begin position="167"/>
        <end position="194"/>
    </location>
</feature>
<dbReference type="InterPro" id="IPR006667">
    <property type="entry name" value="SLC41_membr_dom"/>
</dbReference>
<keyword evidence="5" id="KW-0460">Magnesium</keyword>
<keyword evidence="8" id="KW-0129">CBS domain</keyword>
<dbReference type="GO" id="GO:0016020">
    <property type="term" value="C:membrane"/>
    <property type="evidence" value="ECO:0007669"/>
    <property type="project" value="UniProtKB-SubCell"/>
</dbReference>
<dbReference type="InterPro" id="IPR000644">
    <property type="entry name" value="CBS_dom"/>
</dbReference>
<dbReference type="InterPro" id="IPR046342">
    <property type="entry name" value="CBS_dom_sf"/>
</dbReference>
<dbReference type="STRING" id="1774969.AUC69_15210"/>
<evidence type="ECO:0000256" key="5">
    <source>
        <dbReference type="ARBA" id="ARBA00022842"/>
    </source>
</evidence>
<dbReference type="AlphaFoldDB" id="A0A1E3VRG7"/>
<dbReference type="Pfam" id="PF01769">
    <property type="entry name" value="MgtE"/>
    <property type="match status" value="1"/>
</dbReference>
<name>A0A1E3VRG7_9HYPH</name>
<protein>
    <recommendedName>
        <fullName evidence="10">CBS domain-containing protein</fullName>
    </recommendedName>
</protein>
<accession>A0A1E3VRG7</accession>
<keyword evidence="12" id="KW-1185">Reference proteome</keyword>
<dbReference type="Proteomes" id="UP000094472">
    <property type="component" value="Unassembled WGS sequence"/>
</dbReference>
<organism evidence="11 12">
    <name type="scientific">Methyloceanibacter superfactus</name>
    <dbReference type="NCBI Taxonomy" id="1774969"/>
    <lineage>
        <taxon>Bacteria</taxon>
        <taxon>Pseudomonadati</taxon>
        <taxon>Pseudomonadota</taxon>
        <taxon>Alphaproteobacteria</taxon>
        <taxon>Hyphomicrobiales</taxon>
        <taxon>Hyphomicrobiaceae</taxon>
        <taxon>Methyloceanibacter</taxon>
    </lineage>
</organism>
<evidence type="ECO:0000256" key="7">
    <source>
        <dbReference type="ARBA" id="ARBA00023136"/>
    </source>
</evidence>
<evidence type="ECO:0000259" key="10">
    <source>
        <dbReference type="PROSITE" id="PS51371"/>
    </source>
</evidence>
<evidence type="ECO:0000256" key="2">
    <source>
        <dbReference type="ARBA" id="ARBA00009749"/>
    </source>
</evidence>
<comment type="caution">
    <text evidence="11">The sequence shown here is derived from an EMBL/GenBank/DDBJ whole genome shotgun (WGS) entry which is preliminary data.</text>
</comment>
<evidence type="ECO:0000256" key="6">
    <source>
        <dbReference type="ARBA" id="ARBA00022989"/>
    </source>
</evidence>
<dbReference type="SUPFAM" id="SSF54631">
    <property type="entry name" value="CBS-domain pair"/>
    <property type="match status" value="1"/>
</dbReference>
<sequence length="262" mass="27457">MLAAPSAAALSSLIVEDWPVVRPEIDQEHAATLAHDHRVSAVPVVAEDGRPLGLIPGLALLDVLAQEHHEDVHRLAGILKMGAKDRHALDDPPMLRAGRRLPWLLVGLVLSTGVTVLMAGFERALQANIVIAFFIPALVYLADAVGTQTEAVVVRGLSLEMRPLPPLLLGELATGALIGLPLALIAFLGIWLAYDDASLAGGVAISLFAASSIASVLGLLLPWLLARIGLDPAFGSGPVATILQDLLTIAVYFAVMAMVIGL</sequence>
<keyword evidence="4 9" id="KW-0812">Transmembrane</keyword>
<dbReference type="Pfam" id="PF00571">
    <property type="entry name" value="CBS"/>
    <property type="match status" value="1"/>
</dbReference>
<comment type="subcellular location">
    <subcellularLocation>
        <location evidence="1">Membrane</location>
        <topology evidence="1">Multi-pass membrane protein</topology>
    </subcellularLocation>
</comment>
<evidence type="ECO:0000313" key="12">
    <source>
        <dbReference type="Proteomes" id="UP000094472"/>
    </source>
</evidence>
<feature type="transmembrane region" description="Helical" evidence="9">
    <location>
        <begin position="101"/>
        <end position="121"/>
    </location>
</feature>
<keyword evidence="7 9" id="KW-0472">Membrane</keyword>
<dbReference type="RefSeq" id="WP_069442424.1">
    <property type="nucleotide sequence ID" value="NZ_LPWF01000030.1"/>
</dbReference>
<evidence type="ECO:0000256" key="8">
    <source>
        <dbReference type="PROSITE-ProRule" id="PRU00703"/>
    </source>
</evidence>
<feature type="transmembrane region" description="Helical" evidence="9">
    <location>
        <begin position="238"/>
        <end position="260"/>
    </location>
</feature>
<dbReference type="Gene3D" id="3.10.580.10">
    <property type="entry name" value="CBS-domain"/>
    <property type="match status" value="1"/>
</dbReference>
<dbReference type="PANTHER" id="PTHR41394:SF5">
    <property type="entry name" value="SLC41A_MGTE INTEGRAL MEMBRANE DOMAIN-CONTAINING PROTEIN"/>
    <property type="match status" value="1"/>
</dbReference>
<evidence type="ECO:0000256" key="3">
    <source>
        <dbReference type="ARBA" id="ARBA00022448"/>
    </source>
</evidence>
<dbReference type="Gene3D" id="1.10.357.20">
    <property type="entry name" value="SLC41 divalent cation transporters, integral membrane domain"/>
    <property type="match status" value="1"/>
</dbReference>
<reference evidence="11 12" key="1">
    <citation type="journal article" date="2016" name="Environ. Microbiol.">
        <title>New Methyloceanibacter diversity from North Sea sediments includes methanotroph containing solely the soluble methane monooxygenase.</title>
        <authorList>
            <person name="Vekeman B."/>
            <person name="Kerckhof F.M."/>
            <person name="Cremers G."/>
            <person name="de Vos P."/>
            <person name="Vandamme P."/>
            <person name="Boon N."/>
            <person name="Op den Camp H.J."/>
            <person name="Heylen K."/>
        </authorList>
    </citation>
    <scope>NUCLEOTIDE SEQUENCE [LARGE SCALE GENOMIC DNA]</scope>
    <source>
        <strain evidence="11 12">R-67175</strain>
    </source>
</reference>
<dbReference type="EMBL" id="LPWF01000030">
    <property type="protein sequence ID" value="ODR96120.1"/>
    <property type="molecule type" value="Genomic_DNA"/>
</dbReference>
<dbReference type="InterPro" id="IPR036739">
    <property type="entry name" value="SLC41_membr_dom_sf"/>
</dbReference>
<evidence type="ECO:0000256" key="9">
    <source>
        <dbReference type="SAM" id="Phobius"/>
    </source>
</evidence>
<dbReference type="SUPFAM" id="SSF161093">
    <property type="entry name" value="MgtE membrane domain-like"/>
    <property type="match status" value="1"/>
</dbReference>
<proteinExistence type="inferred from homology"/>
<feature type="domain" description="CBS" evidence="10">
    <location>
        <begin position="14"/>
        <end position="72"/>
    </location>
</feature>
<dbReference type="PANTHER" id="PTHR41394">
    <property type="entry name" value="MAGNESIUM TRANSPORTER MGTE"/>
    <property type="match status" value="1"/>
</dbReference>
<evidence type="ECO:0000313" key="11">
    <source>
        <dbReference type="EMBL" id="ODR96120.1"/>
    </source>
</evidence>
<evidence type="ECO:0000256" key="4">
    <source>
        <dbReference type="ARBA" id="ARBA00022692"/>
    </source>
</evidence>
<keyword evidence="6 9" id="KW-1133">Transmembrane helix</keyword>
<dbReference type="PROSITE" id="PS51371">
    <property type="entry name" value="CBS"/>
    <property type="match status" value="1"/>
</dbReference>
<comment type="similarity">
    <text evidence="2">Belongs to the SLC41A transporter family.</text>
</comment>
<keyword evidence="3" id="KW-0813">Transport</keyword>
<gene>
    <name evidence="11" type="ORF">AUC69_15210</name>
</gene>
<dbReference type="GO" id="GO:0008324">
    <property type="term" value="F:monoatomic cation transmembrane transporter activity"/>
    <property type="evidence" value="ECO:0007669"/>
    <property type="project" value="InterPro"/>
</dbReference>
<dbReference type="OrthoDB" id="3680176at2"/>
<feature type="transmembrane region" description="Helical" evidence="9">
    <location>
        <begin position="200"/>
        <end position="226"/>
    </location>
</feature>
<evidence type="ECO:0000256" key="1">
    <source>
        <dbReference type="ARBA" id="ARBA00004141"/>
    </source>
</evidence>
<feature type="transmembrane region" description="Helical" evidence="9">
    <location>
        <begin position="127"/>
        <end position="146"/>
    </location>
</feature>